<evidence type="ECO:0000256" key="1">
    <source>
        <dbReference type="ARBA" id="ARBA00005560"/>
    </source>
</evidence>
<name>A0A4U5LTH6_STECR</name>
<evidence type="ECO:0000256" key="4">
    <source>
        <dbReference type="SAM" id="MobiDB-lite"/>
    </source>
</evidence>
<organism evidence="5 6">
    <name type="scientific">Steinernema carpocapsae</name>
    <name type="common">Entomopathogenic nematode</name>
    <dbReference type="NCBI Taxonomy" id="34508"/>
    <lineage>
        <taxon>Eukaryota</taxon>
        <taxon>Metazoa</taxon>
        <taxon>Ecdysozoa</taxon>
        <taxon>Nematoda</taxon>
        <taxon>Chromadorea</taxon>
        <taxon>Rhabditida</taxon>
        <taxon>Tylenchina</taxon>
        <taxon>Panagrolaimomorpha</taxon>
        <taxon>Strongyloidoidea</taxon>
        <taxon>Steinernematidae</taxon>
        <taxon>Steinernema</taxon>
    </lineage>
</organism>
<keyword evidence="6" id="KW-1185">Reference proteome</keyword>
<dbReference type="OrthoDB" id="2127950at2759"/>
<dbReference type="Gene3D" id="3.30.310.10">
    <property type="entry name" value="TATA-Binding Protein"/>
    <property type="match status" value="2"/>
</dbReference>
<evidence type="ECO:0000256" key="2">
    <source>
        <dbReference type="ARBA" id="ARBA00023125"/>
    </source>
</evidence>
<evidence type="ECO:0000313" key="6">
    <source>
        <dbReference type="Proteomes" id="UP000298663"/>
    </source>
</evidence>
<feature type="region of interest" description="Disordered" evidence="4">
    <location>
        <begin position="193"/>
        <end position="222"/>
    </location>
</feature>
<evidence type="ECO:0000256" key="3">
    <source>
        <dbReference type="ARBA" id="ARBA00023163"/>
    </source>
</evidence>
<dbReference type="InterPro" id="IPR012295">
    <property type="entry name" value="TBP_dom_sf"/>
</dbReference>
<dbReference type="InterPro" id="IPR000814">
    <property type="entry name" value="TBP"/>
</dbReference>
<evidence type="ECO:0008006" key="7">
    <source>
        <dbReference type="Google" id="ProtNLM"/>
    </source>
</evidence>
<comment type="caution">
    <text evidence="5">The sequence shown here is derived from an EMBL/GenBank/DDBJ whole genome shotgun (WGS) entry which is preliminary data.</text>
</comment>
<dbReference type="Pfam" id="PF00352">
    <property type="entry name" value="TBP"/>
    <property type="match status" value="2"/>
</dbReference>
<reference evidence="5 6" key="1">
    <citation type="journal article" date="2015" name="Genome Biol.">
        <title>Comparative genomics of Steinernema reveals deeply conserved gene regulatory networks.</title>
        <authorList>
            <person name="Dillman A.R."/>
            <person name="Macchietto M."/>
            <person name="Porter C.F."/>
            <person name="Rogers A."/>
            <person name="Williams B."/>
            <person name="Antoshechkin I."/>
            <person name="Lee M.M."/>
            <person name="Goodwin Z."/>
            <person name="Lu X."/>
            <person name="Lewis E.E."/>
            <person name="Goodrich-Blair H."/>
            <person name="Stock S.P."/>
            <person name="Adams B.J."/>
            <person name="Sternberg P.W."/>
            <person name="Mortazavi A."/>
        </authorList>
    </citation>
    <scope>NUCLEOTIDE SEQUENCE [LARGE SCALE GENOMIC DNA]</scope>
    <source>
        <strain evidence="5 6">ALL</strain>
    </source>
</reference>
<dbReference type="GO" id="GO:0006352">
    <property type="term" value="P:DNA-templated transcription initiation"/>
    <property type="evidence" value="ECO:0007669"/>
    <property type="project" value="InterPro"/>
</dbReference>
<reference evidence="5 6" key="2">
    <citation type="journal article" date="2019" name="G3 (Bethesda)">
        <title>Hybrid Assembly of the Genome of the Entomopathogenic Nematode Steinernema carpocapsae Identifies the X-Chromosome.</title>
        <authorList>
            <person name="Serra L."/>
            <person name="Macchietto M."/>
            <person name="Macias-Munoz A."/>
            <person name="McGill C.J."/>
            <person name="Rodriguez I.M."/>
            <person name="Rodriguez B."/>
            <person name="Murad R."/>
            <person name="Mortazavi A."/>
        </authorList>
    </citation>
    <scope>NUCLEOTIDE SEQUENCE [LARGE SCALE GENOMIC DNA]</scope>
    <source>
        <strain evidence="5 6">ALL</strain>
    </source>
</reference>
<gene>
    <name evidence="5" type="ORF">L596_029056</name>
</gene>
<comment type="similarity">
    <text evidence="1">Belongs to the TBP family.</text>
</comment>
<sequence length="222" mass="24898">MENGIETSASSTSVAVPSRTSNEAMDPFNIDEIEQDFDPDQDFYNAPPDVSAPIDIQIRNVVCNYTLPLHIDLRRIAMSSGNVTFDRGRGVLLKQMRNPHCFVKVYSSGKVYIVGCRSEVDCMRAARGIARKVQRYMNRLNDSVCIRNYKVCNMLATCRMPFGIKIIEMAKSYPAASSYEPELSPGLLWPSRTRSAHSASIPPEPSPSQERPRNWTCSEPSK</sequence>
<dbReference type="PANTHER" id="PTHR10126">
    <property type="entry name" value="TATA-BOX BINDING PROTEIN"/>
    <property type="match status" value="1"/>
</dbReference>
<feature type="region of interest" description="Disordered" evidence="4">
    <location>
        <begin position="1"/>
        <end position="23"/>
    </location>
</feature>
<dbReference type="GO" id="GO:0003677">
    <property type="term" value="F:DNA binding"/>
    <property type="evidence" value="ECO:0007669"/>
    <property type="project" value="UniProtKB-KW"/>
</dbReference>
<accession>A0A4U5LTH6</accession>
<dbReference type="EMBL" id="AZBU02000012">
    <property type="protein sequence ID" value="TKR59377.1"/>
    <property type="molecule type" value="Genomic_DNA"/>
</dbReference>
<dbReference type="AlphaFoldDB" id="A0A4U5LTH6"/>
<evidence type="ECO:0000313" key="5">
    <source>
        <dbReference type="EMBL" id="TKR59377.1"/>
    </source>
</evidence>
<protein>
    <recommendedName>
        <fullName evidence="7">TATA box-binding protein-like 1</fullName>
    </recommendedName>
</protein>
<dbReference type="PRINTS" id="PR00686">
    <property type="entry name" value="TIFACTORIID"/>
</dbReference>
<dbReference type="STRING" id="34508.A0A4U5LTH6"/>
<proteinExistence type="inferred from homology"/>
<feature type="compositionally biased region" description="Low complexity" evidence="4">
    <location>
        <begin position="7"/>
        <end position="21"/>
    </location>
</feature>
<dbReference type="SUPFAM" id="SSF55945">
    <property type="entry name" value="TATA-box binding protein-like"/>
    <property type="match status" value="2"/>
</dbReference>
<keyword evidence="2" id="KW-0238">DNA-binding</keyword>
<keyword evidence="3" id="KW-0804">Transcription</keyword>
<dbReference type="Proteomes" id="UP000298663">
    <property type="component" value="Unassembled WGS sequence"/>
</dbReference>